<protein>
    <recommendedName>
        <fullName evidence="3">Protein kinase domain-containing protein</fullName>
    </recommendedName>
</protein>
<organism evidence="4 5">
    <name type="scientific">Lentinus tigrinus ALCF2SS1-6</name>
    <dbReference type="NCBI Taxonomy" id="1328759"/>
    <lineage>
        <taxon>Eukaryota</taxon>
        <taxon>Fungi</taxon>
        <taxon>Dikarya</taxon>
        <taxon>Basidiomycota</taxon>
        <taxon>Agaricomycotina</taxon>
        <taxon>Agaricomycetes</taxon>
        <taxon>Polyporales</taxon>
        <taxon>Polyporaceae</taxon>
        <taxon>Lentinus</taxon>
    </lineage>
</organism>
<reference evidence="4" key="1">
    <citation type="journal article" date="2018" name="Genome Biol. Evol.">
        <title>Genomics and development of Lentinus tigrinus, a white-rot wood-decaying mushroom with dimorphic fruiting bodies.</title>
        <authorList>
            <person name="Wu B."/>
            <person name="Xu Z."/>
            <person name="Knudson A."/>
            <person name="Carlson A."/>
            <person name="Chen N."/>
            <person name="Kovaka S."/>
            <person name="LaButti K."/>
            <person name="Lipzen A."/>
            <person name="Pennachio C."/>
            <person name="Riley R."/>
            <person name="Schakwitz W."/>
            <person name="Umezawa K."/>
            <person name="Ohm R.A."/>
            <person name="Grigoriev I.V."/>
            <person name="Nagy L.G."/>
            <person name="Gibbons J."/>
            <person name="Hibbett D."/>
        </authorList>
    </citation>
    <scope>NUCLEOTIDE SEQUENCE [LARGE SCALE GENOMIC DNA]</scope>
    <source>
        <strain evidence="4">ALCF2SS1-6</strain>
    </source>
</reference>
<evidence type="ECO:0000256" key="1">
    <source>
        <dbReference type="SAM" id="Coils"/>
    </source>
</evidence>
<dbReference type="EMBL" id="ML122295">
    <property type="protein sequence ID" value="RPD55427.1"/>
    <property type="molecule type" value="Genomic_DNA"/>
</dbReference>
<sequence>MEEERRRGGAAFSEVRATSRWSATHREERAPSPAQASNLDRHDHVAWDREAPRSPYIPDRSVEDPVRAFLAKLISESSDGNSQVFRAELRVVTKAGLTDNRRRVVCKVAYGERQVEVLQEADLYNTKLLDLQGKVVPVMYGCYIDVTDEGPTGVLILQYCGVPLTYELTNYELTVKHQAVNALLAIHKAGVEHNDFAERHIVVSKSPEGAPHVRIVDFGMAREHSCSVKRDAITAYEIAPPLQEFLCDELYSACDDRADIWLPRYAKLFGSLILIKHAVSVESLLEHARYIPEWADKARARQVAQNEIDDLAEERRQREILDANPILIEWSDADDDLA</sequence>
<dbReference type="Gene3D" id="1.10.510.10">
    <property type="entry name" value="Transferase(Phosphotransferase) domain 1"/>
    <property type="match status" value="1"/>
</dbReference>
<dbReference type="InterPro" id="IPR000719">
    <property type="entry name" value="Prot_kinase_dom"/>
</dbReference>
<keyword evidence="5" id="KW-1185">Reference proteome</keyword>
<feature type="coiled-coil region" evidence="1">
    <location>
        <begin position="297"/>
        <end position="324"/>
    </location>
</feature>
<keyword evidence="1" id="KW-0175">Coiled coil</keyword>
<feature type="region of interest" description="Disordered" evidence="2">
    <location>
        <begin position="1"/>
        <end position="43"/>
    </location>
</feature>
<name>A0A5C2RX20_9APHY</name>
<accession>A0A5C2RX20</accession>
<dbReference type="OrthoDB" id="3271031at2759"/>
<dbReference type="GO" id="GO:0004672">
    <property type="term" value="F:protein kinase activity"/>
    <property type="evidence" value="ECO:0007669"/>
    <property type="project" value="InterPro"/>
</dbReference>
<evidence type="ECO:0000313" key="4">
    <source>
        <dbReference type="EMBL" id="RPD55427.1"/>
    </source>
</evidence>
<feature type="domain" description="Protein kinase" evidence="3">
    <location>
        <begin position="1"/>
        <end position="327"/>
    </location>
</feature>
<dbReference type="InterPro" id="IPR052396">
    <property type="entry name" value="Meiotic_Drive_Suppr_Kinase"/>
</dbReference>
<gene>
    <name evidence="4" type="ORF">L227DRAFT_656874</name>
</gene>
<dbReference type="GO" id="GO:0005524">
    <property type="term" value="F:ATP binding"/>
    <property type="evidence" value="ECO:0007669"/>
    <property type="project" value="InterPro"/>
</dbReference>
<dbReference type="AlphaFoldDB" id="A0A5C2RX20"/>
<dbReference type="PROSITE" id="PS50011">
    <property type="entry name" value="PROTEIN_KINASE_DOM"/>
    <property type="match status" value="1"/>
</dbReference>
<dbReference type="SUPFAM" id="SSF56112">
    <property type="entry name" value="Protein kinase-like (PK-like)"/>
    <property type="match status" value="1"/>
</dbReference>
<evidence type="ECO:0000313" key="5">
    <source>
        <dbReference type="Proteomes" id="UP000313359"/>
    </source>
</evidence>
<evidence type="ECO:0000259" key="3">
    <source>
        <dbReference type="PROSITE" id="PS50011"/>
    </source>
</evidence>
<dbReference type="PANTHER" id="PTHR37171">
    <property type="entry name" value="SERINE/THREONINE-PROTEIN KINASE YRZF-RELATED"/>
    <property type="match status" value="1"/>
</dbReference>
<proteinExistence type="predicted"/>
<dbReference type="Proteomes" id="UP000313359">
    <property type="component" value="Unassembled WGS sequence"/>
</dbReference>
<dbReference type="PANTHER" id="PTHR37171:SF1">
    <property type="entry name" value="SERINE_THREONINE-PROTEIN KINASE YRZF-RELATED"/>
    <property type="match status" value="1"/>
</dbReference>
<dbReference type="InterPro" id="IPR011009">
    <property type="entry name" value="Kinase-like_dom_sf"/>
</dbReference>
<evidence type="ECO:0000256" key="2">
    <source>
        <dbReference type="SAM" id="MobiDB-lite"/>
    </source>
</evidence>